<evidence type="ECO:0000256" key="5">
    <source>
        <dbReference type="ARBA" id="ARBA00022840"/>
    </source>
</evidence>
<keyword evidence="2" id="KW-0150">Chloroplast</keyword>
<dbReference type="EMBL" id="BJWL01000002">
    <property type="protein sequence ID" value="GFY82731.1"/>
    <property type="molecule type" value="Genomic_DNA"/>
</dbReference>
<organism evidence="8 9">
    <name type="scientific">Actinidia rufa</name>
    <dbReference type="NCBI Taxonomy" id="165716"/>
    <lineage>
        <taxon>Eukaryota</taxon>
        <taxon>Viridiplantae</taxon>
        <taxon>Streptophyta</taxon>
        <taxon>Embryophyta</taxon>
        <taxon>Tracheophyta</taxon>
        <taxon>Spermatophyta</taxon>
        <taxon>Magnoliopsida</taxon>
        <taxon>eudicotyledons</taxon>
        <taxon>Gunneridae</taxon>
        <taxon>Pentapetalae</taxon>
        <taxon>asterids</taxon>
        <taxon>Ericales</taxon>
        <taxon>Actinidiaceae</taxon>
        <taxon>Actinidia</taxon>
    </lineage>
</organism>
<dbReference type="AlphaFoldDB" id="A0A7J0E8B0"/>
<dbReference type="GO" id="GO:0009579">
    <property type="term" value="C:thylakoid"/>
    <property type="evidence" value="ECO:0007669"/>
    <property type="project" value="TreeGrafter"/>
</dbReference>
<dbReference type="GO" id="GO:0046863">
    <property type="term" value="F:ribulose-1,5-bisphosphate carboxylase/oxygenase activator activity"/>
    <property type="evidence" value="ECO:0007669"/>
    <property type="project" value="TreeGrafter"/>
</dbReference>
<dbReference type="PANTHER" id="PTHR32429">
    <property type="match status" value="1"/>
</dbReference>
<accession>A0A7J0E8B0</accession>
<protein>
    <submittedName>
        <fullName evidence="8">Rubisco activase</fullName>
    </submittedName>
</protein>
<dbReference type="GO" id="GO:0005524">
    <property type="term" value="F:ATP binding"/>
    <property type="evidence" value="ECO:0007669"/>
    <property type="project" value="UniProtKB-KW"/>
</dbReference>
<dbReference type="InterPro" id="IPR027417">
    <property type="entry name" value="P-loop_NTPase"/>
</dbReference>
<evidence type="ECO:0000256" key="6">
    <source>
        <dbReference type="ARBA" id="ARBA00025556"/>
    </source>
</evidence>
<comment type="function">
    <text evidence="6">Activation of RuBisCO (ribulose-1,5-bisphosphate carboxylase/oxygenase; EC 4.1.1.39) involves the ATP-dependent carboxylation of the epsilon-amino group of lysine leading to a carbamate structure.</text>
</comment>
<evidence type="ECO:0000313" key="9">
    <source>
        <dbReference type="Proteomes" id="UP000585474"/>
    </source>
</evidence>
<evidence type="ECO:0000256" key="1">
    <source>
        <dbReference type="ARBA" id="ARBA00004470"/>
    </source>
</evidence>
<dbReference type="PANTHER" id="PTHR32429:SF32">
    <property type="entry name" value="RIBULOSE BISPHOSPHATE CARBOXYLASE_OXYGENASE ACTIVASE, CHLOROPLASTIC"/>
    <property type="match status" value="1"/>
</dbReference>
<evidence type="ECO:0000256" key="4">
    <source>
        <dbReference type="ARBA" id="ARBA00022741"/>
    </source>
</evidence>
<dbReference type="GO" id="GO:0009570">
    <property type="term" value="C:chloroplast stroma"/>
    <property type="evidence" value="ECO:0007669"/>
    <property type="project" value="UniProtKB-SubCell"/>
</dbReference>
<comment type="subcellular location">
    <subcellularLocation>
        <location evidence="1">Plastid</location>
        <location evidence="1">Chloroplast stroma</location>
    </subcellularLocation>
</comment>
<evidence type="ECO:0000313" key="8">
    <source>
        <dbReference type="EMBL" id="GFY82731.1"/>
    </source>
</evidence>
<dbReference type="Proteomes" id="UP000585474">
    <property type="component" value="Unassembled WGS sequence"/>
</dbReference>
<dbReference type="InterPro" id="IPR044960">
    <property type="entry name" value="RCA-like"/>
</dbReference>
<sequence>MATAFSAAGAVNRALFIWNGSRGGTSVPSPAFFGKRLKKVSSKANARPRASSGQFKVVAEVDEKKQTDRIDGRALYMTRPTINRTLPEEREWWTLSFRLPCVPALATYNLDNTMDGFYIAPASWTSCPIMMSAGELESGNAGEPAKLIRQRYREAADIIRKGKICALFINDLDAGAASWHVRQGGNPVSQLLSPEMTSDVGCPSHTLTRDGVRRNSIGLLLGRTGLGFALAFRRKCQEKACRTQRRDPDSEQPKMTLEKLLEYRKHARPRTGERKAANKLHSVRLKAALILLQQTWIQMRGATMVAACPTIQNLSSQKEQKKIEWNHHVNQFS</sequence>
<evidence type="ECO:0000256" key="3">
    <source>
        <dbReference type="ARBA" id="ARBA00022640"/>
    </source>
</evidence>
<name>A0A7J0E8B0_9ERIC</name>
<gene>
    <name evidence="8" type="ORF">Acr_02g0009710</name>
</gene>
<comment type="similarity">
    <text evidence="7">Belongs to the RuBisCO activase family.</text>
</comment>
<dbReference type="Gene3D" id="3.40.50.300">
    <property type="entry name" value="P-loop containing nucleotide triphosphate hydrolases"/>
    <property type="match status" value="1"/>
</dbReference>
<keyword evidence="9" id="KW-1185">Reference proteome</keyword>
<keyword evidence="3" id="KW-0934">Plastid</keyword>
<evidence type="ECO:0000256" key="2">
    <source>
        <dbReference type="ARBA" id="ARBA00022528"/>
    </source>
</evidence>
<evidence type="ECO:0000256" key="7">
    <source>
        <dbReference type="ARBA" id="ARBA00025781"/>
    </source>
</evidence>
<proteinExistence type="inferred from homology"/>
<keyword evidence="4" id="KW-0547">Nucleotide-binding</keyword>
<keyword evidence="5" id="KW-0067">ATP-binding</keyword>
<reference evidence="8 9" key="1">
    <citation type="submission" date="2019-07" db="EMBL/GenBank/DDBJ databases">
        <title>De Novo Assembly of kiwifruit Actinidia rufa.</title>
        <authorList>
            <person name="Sugita-Konishi S."/>
            <person name="Sato K."/>
            <person name="Mori E."/>
            <person name="Abe Y."/>
            <person name="Kisaki G."/>
            <person name="Hamano K."/>
            <person name="Suezawa K."/>
            <person name="Otani M."/>
            <person name="Fukuda T."/>
            <person name="Manabe T."/>
            <person name="Gomi K."/>
            <person name="Tabuchi M."/>
            <person name="Akimitsu K."/>
            <person name="Kataoka I."/>
        </authorList>
    </citation>
    <scope>NUCLEOTIDE SEQUENCE [LARGE SCALE GENOMIC DNA]</scope>
    <source>
        <strain evidence="9">cv. Fuchu</strain>
    </source>
</reference>
<comment type="caution">
    <text evidence="8">The sequence shown here is derived from an EMBL/GenBank/DDBJ whole genome shotgun (WGS) entry which is preliminary data.</text>
</comment>